<dbReference type="SMART" id="SM00277">
    <property type="entry name" value="GRAN"/>
    <property type="match status" value="2"/>
</dbReference>
<evidence type="ECO:0000256" key="5">
    <source>
        <dbReference type="SAM" id="Phobius"/>
    </source>
</evidence>
<accession>A0A3P7Q0N2</accession>
<dbReference type="PANTHER" id="PTHR12274">
    <property type="entry name" value="GRANULIN"/>
    <property type="match status" value="1"/>
</dbReference>
<dbReference type="AlphaFoldDB" id="A0A3P7Q0N2"/>
<dbReference type="EMBL" id="UYYG01001194">
    <property type="protein sequence ID" value="VDN59915.1"/>
    <property type="molecule type" value="Genomic_DNA"/>
</dbReference>
<evidence type="ECO:0000256" key="2">
    <source>
        <dbReference type="ARBA" id="ARBA00010093"/>
    </source>
</evidence>
<evidence type="ECO:0000256" key="1">
    <source>
        <dbReference type="ARBA" id="ARBA00004613"/>
    </source>
</evidence>
<feature type="domain" description="Granulins" evidence="6">
    <location>
        <begin position="185"/>
        <end position="198"/>
    </location>
</feature>
<dbReference type="Gene3D" id="2.10.25.160">
    <property type="entry name" value="Granulin"/>
    <property type="match status" value="2"/>
</dbReference>
<comment type="similarity">
    <text evidence="2">Belongs to the granulin family.</text>
</comment>
<dbReference type="Proteomes" id="UP000274756">
    <property type="component" value="Unassembled WGS sequence"/>
</dbReference>
<dbReference type="SUPFAM" id="SSF57277">
    <property type="entry name" value="Granulin repeat"/>
    <property type="match status" value="2"/>
</dbReference>
<evidence type="ECO:0000256" key="3">
    <source>
        <dbReference type="ARBA" id="ARBA00022525"/>
    </source>
</evidence>
<name>A0A3P7Q0N2_DRAME</name>
<keyword evidence="4" id="KW-1015">Disulfide bond</keyword>
<proteinExistence type="inferred from homology"/>
<evidence type="ECO:0000313" key="8">
    <source>
        <dbReference type="Proteomes" id="UP000274756"/>
    </source>
</evidence>
<feature type="transmembrane region" description="Helical" evidence="5">
    <location>
        <begin position="52"/>
        <end position="73"/>
    </location>
</feature>
<dbReference type="PROSITE" id="PS00799">
    <property type="entry name" value="GRANULINS"/>
    <property type="match status" value="2"/>
</dbReference>
<keyword evidence="3" id="KW-0964">Secreted</keyword>
<keyword evidence="5" id="KW-0472">Membrane</keyword>
<dbReference type="Pfam" id="PF00396">
    <property type="entry name" value="Granulin"/>
    <property type="match status" value="2"/>
</dbReference>
<sequence>MVFHLFVVLSSFSLIYVIFRSSLRIVIILSIMIHNDKNDKISVIKIYQSHKYYGFLLRLLCMNNVVLVLIFSIEGILCPDHEKSCPETATCCLLEKGIYGCCPMKNAVCCEDHKHCCPENSKCDVEHGRCINSDGSYEEMKKQRWRDLNNIVCPDKTSVCPDYATCCELSGGEYGCCPAQHAVCCSDKLHCCPEGMVCASGGRECVHQEVKSTCCPFRDGICCLGGVNCCPAGSL</sequence>
<dbReference type="GO" id="GO:0005576">
    <property type="term" value="C:extracellular region"/>
    <property type="evidence" value="ECO:0007669"/>
    <property type="project" value="UniProtKB-SubCell"/>
</dbReference>
<dbReference type="PANTHER" id="PTHR12274:SF3">
    <property type="entry name" value="PROGRANULIN"/>
    <property type="match status" value="1"/>
</dbReference>
<dbReference type="OrthoDB" id="5854875at2759"/>
<reference evidence="7 8" key="1">
    <citation type="submission" date="2018-11" db="EMBL/GenBank/DDBJ databases">
        <authorList>
            <consortium name="Pathogen Informatics"/>
        </authorList>
    </citation>
    <scope>NUCLEOTIDE SEQUENCE [LARGE SCALE GENOMIC DNA]</scope>
</reference>
<keyword evidence="5" id="KW-1133">Transmembrane helix</keyword>
<dbReference type="STRING" id="318479.A0A3P7Q0N2"/>
<feature type="transmembrane region" description="Helical" evidence="5">
    <location>
        <begin position="6"/>
        <end position="31"/>
    </location>
</feature>
<gene>
    <name evidence="7" type="ORF">DME_LOCUS9888</name>
</gene>
<keyword evidence="5" id="KW-0812">Transmembrane</keyword>
<dbReference type="InterPro" id="IPR000118">
    <property type="entry name" value="Granulin"/>
</dbReference>
<protein>
    <recommendedName>
        <fullName evidence="6">Granulins domain-containing protein</fullName>
    </recommendedName>
</protein>
<feature type="domain" description="Granulins" evidence="6">
    <location>
        <begin position="110"/>
        <end position="123"/>
    </location>
</feature>
<dbReference type="InterPro" id="IPR037277">
    <property type="entry name" value="Granulin_sf"/>
</dbReference>
<dbReference type="InterPro" id="IPR039036">
    <property type="entry name" value="Granulin_fam"/>
</dbReference>
<organism evidence="7 8">
    <name type="scientific">Dracunculus medinensis</name>
    <name type="common">Guinea worm</name>
    <dbReference type="NCBI Taxonomy" id="318479"/>
    <lineage>
        <taxon>Eukaryota</taxon>
        <taxon>Metazoa</taxon>
        <taxon>Ecdysozoa</taxon>
        <taxon>Nematoda</taxon>
        <taxon>Chromadorea</taxon>
        <taxon>Rhabditida</taxon>
        <taxon>Spirurina</taxon>
        <taxon>Dracunculoidea</taxon>
        <taxon>Dracunculidae</taxon>
        <taxon>Dracunculus</taxon>
    </lineage>
</organism>
<evidence type="ECO:0000313" key="7">
    <source>
        <dbReference type="EMBL" id="VDN59915.1"/>
    </source>
</evidence>
<evidence type="ECO:0000259" key="6">
    <source>
        <dbReference type="PROSITE" id="PS00799"/>
    </source>
</evidence>
<evidence type="ECO:0000256" key="4">
    <source>
        <dbReference type="ARBA" id="ARBA00023157"/>
    </source>
</evidence>
<keyword evidence="8" id="KW-1185">Reference proteome</keyword>
<comment type="subcellular location">
    <subcellularLocation>
        <location evidence="1">Secreted</location>
    </subcellularLocation>
</comment>